<gene>
    <name evidence="1" type="ORF">GCM10011366_12000</name>
</gene>
<reference evidence="1" key="2">
    <citation type="submission" date="2020-09" db="EMBL/GenBank/DDBJ databases">
        <authorList>
            <person name="Sun Q."/>
            <person name="Zhou Y."/>
        </authorList>
    </citation>
    <scope>NUCLEOTIDE SEQUENCE</scope>
    <source>
        <strain evidence="1">CGMCC 1.12160</strain>
    </source>
</reference>
<accession>A0A917BI87</accession>
<keyword evidence="2" id="KW-1185">Reference proteome</keyword>
<dbReference type="Proteomes" id="UP000605670">
    <property type="component" value="Unassembled WGS sequence"/>
</dbReference>
<comment type="caution">
    <text evidence="1">The sequence shown here is derived from an EMBL/GenBank/DDBJ whole genome shotgun (WGS) entry which is preliminary data.</text>
</comment>
<dbReference type="RefSeq" id="WP_188428714.1">
    <property type="nucleotide sequence ID" value="NZ_BAABKH010000005.1"/>
</dbReference>
<organism evidence="1 2">
    <name type="scientific">Ornithinimicrobium tianjinense</name>
    <dbReference type="NCBI Taxonomy" id="1195761"/>
    <lineage>
        <taxon>Bacteria</taxon>
        <taxon>Bacillati</taxon>
        <taxon>Actinomycetota</taxon>
        <taxon>Actinomycetes</taxon>
        <taxon>Micrococcales</taxon>
        <taxon>Ornithinimicrobiaceae</taxon>
        <taxon>Ornithinimicrobium</taxon>
    </lineage>
</organism>
<evidence type="ECO:0000313" key="2">
    <source>
        <dbReference type="Proteomes" id="UP000605670"/>
    </source>
</evidence>
<dbReference type="SUPFAM" id="SSF53649">
    <property type="entry name" value="Alkaline phosphatase-like"/>
    <property type="match status" value="1"/>
</dbReference>
<dbReference type="PANTHER" id="PTHR10151:SF120">
    <property type="entry name" value="BIS(5'-ADENOSYL)-TRIPHOSPHATASE"/>
    <property type="match status" value="1"/>
</dbReference>
<dbReference type="AlphaFoldDB" id="A0A917BI87"/>
<dbReference type="PANTHER" id="PTHR10151">
    <property type="entry name" value="ECTONUCLEOTIDE PYROPHOSPHATASE/PHOSPHODIESTERASE"/>
    <property type="match status" value="1"/>
</dbReference>
<protein>
    <submittedName>
        <fullName evidence="1">Phosphodiesterase</fullName>
    </submittedName>
</protein>
<dbReference type="InterPro" id="IPR002591">
    <property type="entry name" value="Phosphodiest/P_Trfase"/>
</dbReference>
<name>A0A917BI87_9MICO</name>
<evidence type="ECO:0000313" key="1">
    <source>
        <dbReference type="EMBL" id="GGF45839.1"/>
    </source>
</evidence>
<dbReference type="Pfam" id="PF01663">
    <property type="entry name" value="Phosphodiest"/>
    <property type="match status" value="1"/>
</dbReference>
<dbReference type="InterPro" id="IPR017850">
    <property type="entry name" value="Alkaline_phosphatase_core_sf"/>
</dbReference>
<reference evidence="1" key="1">
    <citation type="journal article" date="2014" name="Int. J. Syst. Evol. Microbiol.">
        <title>Complete genome sequence of Corynebacterium casei LMG S-19264T (=DSM 44701T), isolated from a smear-ripened cheese.</title>
        <authorList>
            <consortium name="US DOE Joint Genome Institute (JGI-PGF)"/>
            <person name="Walter F."/>
            <person name="Albersmeier A."/>
            <person name="Kalinowski J."/>
            <person name="Ruckert C."/>
        </authorList>
    </citation>
    <scope>NUCLEOTIDE SEQUENCE</scope>
    <source>
        <strain evidence="1">CGMCC 1.12160</strain>
    </source>
</reference>
<dbReference type="GO" id="GO:0016787">
    <property type="term" value="F:hydrolase activity"/>
    <property type="evidence" value="ECO:0007669"/>
    <property type="project" value="UniProtKB-ARBA"/>
</dbReference>
<sequence length="387" mass="40544">MTDAVARARALYRPPAPGEGLASVVPAALLALGAELPDGIPQPVWALPDARRVVVVLVDGLGARQLERASGHAPFLRTLPSADEDARCGFPSTTATSLTSLATGRCAGDHGVIGWQTALDGGSRLFNHLSWKGGPEPTAYQPHRTLFQEAGRQNITMTTVSRAMFDGSGFTRAALRGGGYAAAEDAVQRTDGVVEALAQAGRKGRALVYAYWDEVDKAGHVHGPGTLEWGTAVEACDAFVAGLVEAVPAGTVVVVTSDHGMIEAPHARRRDLALGDVLGQGVLLLAGEPRAPQVWCEPGAAADVAAMWREELGDDAMVLTREEVVDAGWLGPRADRAGRVGDLVVAMLDDATVLDSSRLRPEVLRLRGHHGSVTDAETAIPLLVHAG</sequence>
<dbReference type="Gene3D" id="3.40.720.10">
    <property type="entry name" value="Alkaline Phosphatase, subunit A"/>
    <property type="match status" value="1"/>
</dbReference>
<dbReference type="EMBL" id="BMEM01000001">
    <property type="protein sequence ID" value="GGF45839.1"/>
    <property type="molecule type" value="Genomic_DNA"/>
</dbReference>
<proteinExistence type="predicted"/>